<feature type="compositionally biased region" description="Basic and acidic residues" evidence="1">
    <location>
        <begin position="395"/>
        <end position="411"/>
    </location>
</feature>
<feature type="domain" description="C2H2-domain containing protein second zinc finger" evidence="3">
    <location>
        <begin position="594"/>
        <end position="620"/>
    </location>
</feature>
<feature type="compositionally biased region" description="Basic residues" evidence="1">
    <location>
        <begin position="518"/>
        <end position="534"/>
    </location>
</feature>
<evidence type="ECO:0000259" key="3">
    <source>
        <dbReference type="Pfam" id="PF26176"/>
    </source>
</evidence>
<feature type="region of interest" description="Disordered" evidence="1">
    <location>
        <begin position="93"/>
        <end position="115"/>
    </location>
</feature>
<feature type="compositionally biased region" description="Acidic residues" evidence="1">
    <location>
        <begin position="285"/>
        <end position="295"/>
    </location>
</feature>
<feature type="compositionally biased region" description="Low complexity" evidence="1">
    <location>
        <begin position="1"/>
        <end position="19"/>
    </location>
</feature>
<sequence length="647" mass="73195">MSAFSEQQQPSSSQFIPPESAQPYRSLFGGPSSDFSLPPSSLPEPARKSIFGGPAQDVATEPETEAEFLGRELSDDEEDELGMIMSERPLAVDYGSDGESFQGSDEEANFAKKPKSRPISYVLDRGLDLPPGVDRPNRWTGNPTTYRKLISDALASYEGLTTAQSRDLAAHLYNSYMVRLESKDNTQGFEEDGDEKTTISKRWGAWPLPPSRVPRPNDHMKEWLNDPDTIRMPPDPRPSAELEESIIAVITRISKENFLDRDWDYDGIKTNKPKRSIDPDATMDKEDEEDEDDQKDLDPYADPSFLRPALQTDDDVARRQLRPLARNVITQVDRLLTSLQRTMDYRIDERPNRSRPKPRIDGHATESKSREKATGKNELRGRKRSRSQRSSPSRSEGESVRETSQSRDQSRNSRASANEVNEASDEEDDCSDDGIPFNAKLPLRDWSEVMGLASMIGLPRDAVMRASKRCADLFNQDMTFRTFREGRIAPAGRKEDKSIFYDYHESQSEDDDSDPPDRKRKKVSRIKSKSHSRRNTSNSREAGSVPVEPPVNPHTIVPGFAPSLGTTPERSSPERSTSRRLKGKGEHRKADLVCPIKSCSRHIEGFSRTWNLNLHMKRVHPGYQERDRSTSRSQSRQTEAPEVIVID</sequence>
<organism evidence="4 5">
    <name type="scientific">Penicillium atrosanguineum</name>
    <dbReference type="NCBI Taxonomy" id="1132637"/>
    <lineage>
        <taxon>Eukaryota</taxon>
        <taxon>Fungi</taxon>
        <taxon>Dikarya</taxon>
        <taxon>Ascomycota</taxon>
        <taxon>Pezizomycotina</taxon>
        <taxon>Eurotiomycetes</taxon>
        <taxon>Eurotiomycetidae</taxon>
        <taxon>Eurotiales</taxon>
        <taxon>Aspergillaceae</taxon>
        <taxon>Penicillium</taxon>
    </lineage>
</organism>
<dbReference type="EMBL" id="JAPZBO010000007">
    <property type="protein sequence ID" value="KAJ5311511.1"/>
    <property type="molecule type" value="Genomic_DNA"/>
</dbReference>
<feature type="domain" description="Rrn9" evidence="2">
    <location>
        <begin position="160"/>
        <end position="220"/>
    </location>
</feature>
<dbReference type="InterPro" id="IPR059095">
    <property type="entry name" value="Znf_C2H2_17_2nd"/>
</dbReference>
<feature type="compositionally biased region" description="Polar residues" evidence="1">
    <location>
        <begin position="412"/>
        <end position="421"/>
    </location>
</feature>
<feature type="region of interest" description="Disordered" evidence="1">
    <location>
        <begin position="622"/>
        <end position="647"/>
    </location>
</feature>
<dbReference type="Pfam" id="PF10680">
    <property type="entry name" value="RRN9"/>
    <property type="match status" value="1"/>
</dbReference>
<evidence type="ECO:0008006" key="6">
    <source>
        <dbReference type="Google" id="ProtNLM"/>
    </source>
</evidence>
<feature type="compositionally biased region" description="Basic and acidic residues" evidence="1">
    <location>
        <begin position="269"/>
        <end position="284"/>
    </location>
</feature>
<dbReference type="Proteomes" id="UP001147746">
    <property type="component" value="Unassembled WGS sequence"/>
</dbReference>
<accession>A0A9W9PU64</accession>
<dbReference type="AlphaFoldDB" id="A0A9W9PU64"/>
<evidence type="ECO:0000313" key="4">
    <source>
        <dbReference type="EMBL" id="KAJ5311511.1"/>
    </source>
</evidence>
<feature type="region of interest" description="Disordered" evidence="1">
    <location>
        <begin position="186"/>
        <end position="218"/>
    </location>
</feature>
<evidence type="ECO:0000313" key="5">
    <source>
        <dbReference type="Proteomes" id="UP001147746"/>
    </source>
</evidence>
<reference evidence="4" key="1">
    <citation type="submission" date="2022-12" db="EMBL/GenBank/DDBJ databases">
        <authorList>
            <person name="Petersen C."/>
        </authorList>
    </citation>
    <scope>NUCLEOTIDE SEQUENCE</scope>
    <source>
        <strain evidence="4">IBT 21472</strain>
    </source>
</reference>
<feature type="compositionally biased region" description="Basic residues" evidence="1">
    <location>
        <begin position="578"/>
        <end position="587"/>
    </location>
</feature>
<feature type="region of interest" description="Disordered" evidence="1">
    <location>
        <begin position="1"/>
        <end position="78"/>
    </location>
</feature>
<gene>
    <name evidence="4" type="ORF">N7476_007371</name>
</gene>
<evidence type="ECO:0000259" key="2">
    <source>
        <dbReference type="Pfam" id="PF10680"/>
    </source>
</evidence>
<name>A0A9W9PU64_9EURO</name>
<evidence type="ECO:0000256" key="1">
    <source>
        <dbReference type="SAM" id="MobiDB-lite"/>
    </source>
</evidence>
<feature type="compositionally biased region" description="Basic and acidic residues" evidence="1">
    <location>
        <begin position="346"/>
        <end position="380"/>
    </location>
</feature>
<keyword evidence="5" id="KW-1185">Reference proteome</keyword>
<feature type="region of interest" description="Disordered" evidence="1">
    <location>
        <begin position="269"/>
        <end position="314"/>
    </location>
</feature>
<comment type="caution">
    <text evidence="4">The sequence shown here is derived from an EMBL/GenBank/DDBJ whole genome shotgun (WGS) entry which is preliminary data.</text>
</comment>
<proteinExistence type="predicted"/>
<protein>
    <recommendedName>
        <fullName evidence="6">Rrn9 domain-containing protein</fullName>
    </recommendedName>
</protein>
<feature type="region of interest" description="Disordered" evidence="1">
    <location>
        <begin position="504"/>
        <end position="588"/>
    </location>
</feature>
<dbReference type="Pfam" id="PF26176">
    <property type="entry name" value="zf_C2H2_17_2"/>
    <property type="match status" value="1"/>
</dbReference>
<reference evidence="4" key="2">
    <citation type="journal article" date="2023" name="IMA Fungus">
        <title>Comparative genomic study of the Penicillium genus elucidates a diverse pangenome and 15 lateral gene transfer events.</title>
        <authorList>
            <person name="Petersen C."/>
            <person name="Sorensen T."/>
            <person name="Nielsen M.R."/>
            <person name="Sondergaard T.E."/>
            <person name="Sorensen J.L."/>
            <person name="Fitzpatrick D.A."/>
            <person name="Frisvad J.C."/>
            <person name="Nielsen K.L."/>
        </authorList>
    </citation>
    <scope>NUCLEOTIDE SEQUENCE</scope>
    <source>
        <strain evidence="4">IBT 21472</strain>
    </source>
</reference>
<feature type="region of interest" description="Disordered" evidence="1">
    <location>
        <begin position="346"/>
        <end position="434"/>
    </location>
</feature>
<feature type="compositionally biased region" description="Acidic residues" evidence="1">
    <location>
        <begin position="422"/>
        <end position="432"/>
    </location>
</feature>
<dbReference type="InterPro" id="IPR019622">
    <property type="entry name" value="Rrn9_dom"/>
</dbReference>